<evidence type="ECO:0000256" key="11">
    <source>
        <dbReference type="ARBA" id="ARBA00023136"/>
    </source>
</evidence>
<dbReference type="InterPro" id="IPR013875">
    <property type="entry name" value="Pam17"/>
</dbReference>
<evidence type="ECO:0000313" key="15">
    <source>
        <dbReference type="Proteomes" id="UP000726737"/>
    </source>
</evidence>
<comment type="function">
    <text evidence="12">Component of the PAM complex, a complex required for the translocation of transit peptide-containing proteins from the inner membrane into the mitochondrial matrix in an ATP-dependent manner.</text>
</comment>
<sequence>TSTTAAKKPTATAKNPGVGEKSHPQPTTSTPGVAATESGTAKQAASTTAAESTASKAGDAAKQAAGTVKSPSVGAKSHPQPTTSSPDVAATESGAAKQATSTTAAKKPAKNPGVGEKTHPQPTTSKPGVAATESGTAKQATSTTAAESTASKAGDAAKKSVGTMKSASARAEHAGAEAAGEQHTMDWNSYFQLRRTRRNYERVFMVPCAVVGLGGAGYYFANKDFDPTPIFGMDQVLVYAAGTVAAGIVGLAMGPVVGNMVFRTTHSKAKPLVDRMDTEFYKHIVRNRADPTANSVRNPVPDYYGEKIKSVSEYRKWLRKQREYRRKATFFVGVD</sequence>
<name>A0A9P6PQF6_9FUNG</name>
<comment type="subcellular location">
    <subcellularLocation>
        <location evidence="1 12">Mitochondrion inner membrane</location>
        <topology evidence="1 12">Multi-pass membrane protein</topology>
    </subcellularLocation>
</comment>
<feature type="compositionally biased region" description="Low complexity" evidence="13">
    <location>
        <begin position="1"/>
        <end position="14"/>
    </location>
</feature>
<comment type="subunit">
    <text evidence="12">Component of the PAM complex.</text>
</comment>
<comment type="similarity">
    <text evidence="2 12">Belongs to the PAM17 family.</text>
</comment>
<feature type="transmembrane region" description="Helical" evidence="12">
    <location>
        <begin position="236"/>
        <end position="262"/>
    </location>
</feature>
<protein>
    <recommendedName>
        <fullName evidence="12">Presequence translocated-associated motor subunit PAM17</fullName>
    </recommendedName>
</protein>
<evidence type="ECO:0000256" key="4">
    <source>
        <dbReference type="ARBA" id="ARBA00022692"/>
    </source>
</evidence>
<dbReference type="PANTHER" id="PTHR28021">
    <property type="entry name" value="PRESEQUENCE TRANSLOCATED-ASSOCIATED MOTOR SUBUNIT PAM17, MITOCHONDRIAL"/>
    <property type="match status" value="1"/>
</dbReference>
<dbReference type="GO" id="GO:0030150">
    <property type="term" value="P:protein import into mitochondrial matrix"/>
    <property type="evidence" value="ECO:0007669"/>
    <property type="project" value="UniProtKB-UniRule"/>
</dbReference>
<dbReference type="Pfam" id="PF08566">
    <property type="entry name" value="Pam17"/>
    <property type="match status" value="1"/>
</dbReference>
<keyword evidence="9 12" id="KW-0811">Translocation</keyword>
<evidence type="ECO:0000256" key="8">
    <source>
        <dbReference type="ARBA" id="ARBA00022989"/>
    </source>
</evidence>
<organism evidence="14 15">
    <name type="scientific">Mortierella polycephala</name>
    <dbReference type="NCBI Taxonomy" id="41804"/>
    <lineage>
        <taxon>Eukaryota</taxon>
        <taxon>Fungi</taxon>
        <taxon>Fungi incertae sedis</taxon>
        <taxon>Mucoromycota</taxon>
        <taxon>Mortierellomycotina</taxon>
        <taxon>Mortierellomycetes</taxon>
        <taxon>Mortierellales</taxon>
        <taxon>Mortierellaceae</taxon>
        <taxon>Mortierella</taxon>
    </lineage>
</organism>
<evidence type="ECO:0000256" key="13">
    <source>
        <dbReference type="SAM" id="MobiDB-lite"/>
    </source>
</evidence>
<feature type="non-terminal residue" evidence="14">
    <location>
        <position position="335"/>
    </location>
</feature>
<dbReference type="PANTHER" id="PTHR28021:SF1">
    <property type="entry name" value="PRESEQUENCE TRANSLOCATED-ASSOCIATED MOTOR SUBUNIT PAM17, MITOCHONDRIAL"/>
    <property type="match status" value="1"/>
</dbReference>
<keyword evidence="3 12" id="KW-0813">Transport</keyword>
<evidence type="ECO:0000256" key="1">
    <source>
        <dbReference type="ARBA" id="ARBA00004448"/>
    </source>
</evidence>
<feature type="compositionally biased region" description="Low complexity" evidence="13">
    <location>
        <begin position="95"/>
        <end position="106"/>
    </location>
</feature>
<evidence type="ECO:0000313" key="14">
    <source>
        <dbReference type="EMBL" id="KAG0251869.1"/>
    </source>
</evidence>
<evidence type="ECO:0000256" key="2">
    <source>
        <dbReference type="ARBA" id="ARBA00006837"/>
    </source>
</evidence>
<feature type="region of interest" description="Disordered" evidence="13">
    <location>
        <begin position="1"/>
        <end position="159"/>
    </location>
</feature>
<feature type="compositionally biased region" description="Low complexity" evidence="13">
    <location>
        <begin position="38"/>
        <end position="66"/>
    </location>
</feature>
<evidence type="ECO:0000256" key="7">
    <source>
        <dbReference type="ARBA" id="ARBA00022946"/>
    </source>
</evidence>
<keyword evidence="11 12" id="KW-0472">Membrane</keyword>
<dbReference type="GO" id="GO:0001405">
    <property type="term" value="C:PAM complex, Tim23 associated import motor"/>
    <property type="evidence" value="ECO:0007669"/>
    <property type="project" value="UniProtKB-UniRule"/>
</dbReference>
<keyword evidence="15" id="KW-1185">Reference proteome</keyword>
<keyword evidence="6 12" id="KW-0653">Protein transport</keyword>
<accession>A0A9P6PQF6</accession>
<evidence type="ECO:0000256" key="9">
    <source>
        <dbReference type="ARBA" id="ARBA00023010"/>
    </source>
</evidence>
<reference evidence="14" key="1">
    <citation type="journal article" date="2020" name="Fungal Divers.">
        <title>Resolving the Mortierellaceae phylogeny through synthesis of multi-gene phylogenetics and phylogenomics.</title>
        <authorList>
            <person name="Vandepol N."/>
            <person name="Liber J."/>
            <person name="Desiro A."/>
            <person name="Na H."/>
            <person name="Kennedy M."/>
            <person name="Barry K."/>
            <person name="Grigoriev I.V."/>
            <person name="Miller A.N."/>
            <person name="O'Donnell K."/>
            <person name="Stajich J.E."/>
            <person name="Bonito G."/>
        </authorList>
    </citation>
    <scope>NUCLEOTIDE SEQUENCE</scope>
    <source>
        <strain evidence="14">KOD948</strain>
    </source>
</reference>
<dbReference type="AlphaFoldDB" id="A0A9P6PQF6"/>
<dbReference type="EMBL" id="JAAAJA010000561">
    <property type="protein sequence ID" value="KAG0251869.1"/>
    <property type="molecule type" value="Genomic_DNA"/>
</dbReference>
<keyword evidence="10 12" id="KW-0496">Mitochondrion</keyword>
<keyword evidence="4 12" id="KW-0812">Transmembrane</keyword>
<evidence type="ECO:0000256" key="10">
    <source>
        <dbReference type="ARBA" id="ARBA00023128"/>
    </source>
</evidence>
<dbReference type="OrthoDB" id="5970083at2759"/>
<keyword evidence="7" id="KW-0809">Transit peptide</keyword>
<keyword evidence="8 12" id="KW-1133">Transmembrane helix</keyword>
<dbReference type="Proteomes" id="UP000726737">
    <property type="component" value="Unassembled WGS sequence"/>
</dbReference>
<evidence type="ECO:0000256" key="12">
    <source>
        <dbReference type="RuleBase" id="RU367146"/>
    </source>
</evidence>
<feature type="transmembrane region" description="Helical" evidence="12">
    <location>
        <begin position="203"/>
        <end position="221"/>
    </location>
</feature>
<keyword evidence="5 12" id="KW-0999">Mitochondrion inner membrane</keyword>
<evidence type="ECO:0000256" key="5">
    <source>
        <dbReference type="ARBA" id="ARBA00022792"/>
    </source>
</evidence>
<evidence type="ECO:0000256" key="3">
    <source>
        <dbReference type="ARBA" id="ARBA00022448"/>
    </source>
</evidence>
<feature type="compositionally biased region" description="Low complexity" evidence="13">
    <location>
        <begin position="134"/>
        <end position="154"/>
    </location>
</feature>
<evidence type="ECO:0000256" key="6">
    <source>
        <dbReference type="ARBA" id="ARBA00022927"/>
    </source>
</evidence>
<proteinExistence type="inferred from homology"/>
<gene>
    <name evidence="14" type="primary">PAM17_1</name>
    <name evidence="14" type="ORF">BG011_007350</name>
</gene>
<comment type="caution">
    <text evidence="14">The sequence shown here is derived from an EMBL/GenBank/DDBJ whole genome shotgun (WGS) entry which is preliminary data.</text>
</comment>